<proteinExistence type="predicted"/>
<accession>A0A7W7DDE9</accession>
<keyword evidence="1" id="KW-0732">Signal</keyword>
<dbReference type="Proteomes" id="UP000542210">
    <property type="component" value="Unassembled WGS sequence"/>
</dbReference>
<dbReference type="EMBL" id="JACHND010000001">
    <property type="protein sequence ID" value="MBB4704566.1"/>
    <property type="molecule type" value="Genomic_DNA"/>
</dbReference>
<evidence type="ECO:0000256" key="1">
    <source>
        <dbReference type="SAM" id="SignalP"/>
    </source>
</evidence>
<protein>
    <submittedName>
        <fullName evidence="2">Uncharacterized protein</fullName>
    </submittedName>
</protein>
<name>A0A7W7DDE9_9ACTN</name>
<feature type="chain" id="PRO_5038340562" evidence="1">
    <location>
        <begin position="22"/>
        <end position="161"/>
    </location>
</feature>
<dbReference type="AlphaFoldDB" id="A0A7W7DDE9"/>
<dbReference type="RefSeq" id="WP_184885683.1">
    <property type="nucleotide sequence ID" value="NZ_BOOV01000019.1"/>
</dbReference>
<comment type="caution">
    <text evidence="2">The sequence shown here is derived from an EMBL/GenBank/DDBJ whole genome shotgun (WGS) entry which is preliminary data.</text>
</comment>
<organism evidence="2 3">
    <name type="scientific">Sphaerisporangium siamense</name>
    <dbReference type="NCBI Taxonomy" id="795645"/>
    <lineage>
        <taxon>Bacteria</taxon>
        <taxon>Bacillati</taxon>
        <taxon>Actinomycetota</taxon>
        <taxon>Actinomycetes</taxon>
        <taxon>Streptosporangiales</taxon>
        <taxon>Streptosporangiaceae</taxon>
        <taxon>Sphaerisporangium</taxon>
    </lineage>
</organism>
<gene>
    <name evidence="2" type="ORF">BJ982_006110</name>
</gene>
<evidence type="ECO:0000313" key="3">
    <source>
        <dbReference type="Proteomes" id="UP000542210"/>
    </source>
</evidence>
<evidence type="ECO:0000313" key="2">
    <source>
        <dbReference type="EMBL" id="MBB4704566.1"/>
    </source>
</evidence>
<feature type="signal peptide" evidence="1">
    <location>
        <begin position="1"/>
        <end position="21"/>
    </location>
</feature>
<sequence length="161" mass="16038">MAASGVLAACLVAVTASSAAAGTVTKSYVCGTFGPQFPTVFTTTVTAPATAKRGTTISVTVAFDTDLISYSGKDAGEQVGNMTILLGGAASGSVVANGLTTPAIPPGDTWKMSGGTAQVTVPNVGDVTFTPDRYREPYPTITIVCVPQGPVGVAATTHVVP</sequence>
<keyword evidence="3" id="KW-1185">Reference proteome</keyword>
<reference evidence="2 3" key="1">
    <citation type="submission" date="2020-08" db="EMBL/GenBank/DDBJ databases">
        <title>Sequencing the genomes of 1000 actinobacteria strains.</title>
        <authorList>
            <person name="Klenk H.-P."/>
        </authorList>
    </citation>
    <scope>NUCLEOTIDE SEQUENCE [LARGE SCALE GENOMIC DNA]</scope>
    <source>
        <strain evidence="2 3">DSM 45784</strain>
    </source>
</reference>